<accession>A0ABT2LQ54</accession>
<dbReference type="PANTHER" id="PTHR11091:SF0">
    <property type="entry name" value="MALATE DEHYDROGENASE"/>
    <property type="match status" value="1"/>
</dbReference>
<evidence type="ECO:0000256" key="2">
    <source>
        <dbReference type="ARBA" id="ARBA00023002"/>
    </source>
</evidence>
<dbReference type="InterPro" id="IPR036111">
    <property type="entry name" value="Mal/L-sulfo/L-lacto_DH-like_sf"/>
</dbReference>
<gene>
    <name evidence="3" type="ORF">N5A92_16795</name>
</gene>
<dbReference type="Gene3D" id="1.10.1530.10">
    <property type="match status" value="1"/>
</dbReference>
<comment type="caution">
    <text evidence="3">The sequence shown here is derived from an EMBL/GenBank/DDBJ whole genome shotgun (WGS) entry which is preliminary data.</text>
</comment>
<comment type="similarity">
    <text evidence="1">Belongs to the LDH2/MDH2 oxidoreductase family.</text>
</comment>
<proteinExistence type="inferred from homology"/>
<keyword evidence="4" id="KW-1185">Reference proteome</keyword>
<sequence length="353" mass="36445">MPGSEARIAQGALEGLAARAFSGLGVPDAEAGQAAAVLVLAEMMGISTHGIARVVTYGKRLASGGIDAGARIESTRIAPAFVQLDGGNGLGPAVGARALSTAMESAWESGVGVTLCRGSNHFGAVAPYCWQACEAGFAAIVMSNTTPLIAPTGGRTPAVGNNPIGFGFPGPEGRHVIVDMAISVAARSHIRRAAEAGEPIPDDWATDAEGRPTRDASAAMRGMLMGIGRHKGYGLALAVDMLAGVLSGAAFLTEVADLSREPGASQNLGHAFLLIDVSRLLNAAELAERMDRARDMLTSVMPVDPDSPVRLPGDRALARMRRARTEGIAVPDRVLDDLRALANGKEEVPKTLD</sequence>
<dbReference type="PANTHER" id="PTHR11091">
    <property type="entry name" value="OXIDOREDUCTASE-RELATED"/>
    <property type="match status" value="1"/>
</dbReference>
<dbReference type="EMBL" id="JAOCZP010000005">
    <property type="protein sequence ID" value="MCT7376691.1"/>
    <property type="molecule type" value="Genomic_DNA"/>
</dbReference>
<dbReference type="InterPro" id="IPR003767">
    <property type="entry name" value="Malate/L-lactate_DH-like"/>
</dbReference>
<evidence type="ECO:0000313" key="4">
    <source>
        <dbReference type="Proteomes" id="UP001320831"/>
    </source>
</evidence>
<dbReference type="Gene3D" id="3.30.1370.60">
    <property type="entry name" value="Hypothetical oxidoreductase yiak, domain 2"/>
    <property type="match status" value="1"/>
</dbReference>
<dbReference type="SUPFAM" id="SSF89733">
    <property type="entry name" value="L-sulfolactate dehydrogenase-like"/>
    <property type="match status" value="1"/>
</dbReference>
<evidence type="ECO:0000256" key="1">
    <source>
        <dbReference type="ARBA" id="ARBA00006056"/>
    </source>
</evidence>
<evidence type="ECO:0000313" key="3">
    <source>
        <dbReference type="EMBL" id="MCT7376691.1"/>
    </source>
</evidence>
<dbReference type="Proteomes" id="UP001320831">
    <property type="component" value="Unassembled WGS sequence"/>
</dbReference>
<dbReference type="InterPro" id="IPR043144">
    <property type="entry name" value="Mal/L-sulf/L-lact_DH-like_ah"/>
</dbReference>
<dbReference type="InterPro" id="IPR043143">
    <property type="entry name" value="Mal/L-sulf/L-lact_DH-like_NADP"/>
</dbReference>
<reference evidence="3 4" key="1">
    <citation type="submission" date="2022-09" db="EMBL/GenBank/DDBJ databases">
        <title>Chelativorans salina sp. nov., a novel slightly halophilic bacterium isolated from a saline lake sediment enrichment.</title>
        <authorList>
            <person name="Gao L."/>
            <person name="Fang B.-Z."/>
            <person name="Li W.-J."/>
        </authorList>
    </citation>
    <scope>NUCLEOTIDE SEQUENCE [LARGE SCALE GENOMIC DNA]</scope>
    <source>
        <strain evidence="3 4">EGI FJ00035</strain>
    </source>
</reference>
<protein>
    <submittedName>
        <fullName evidence="3">Ldh family oxidoreductase</fullName>
    </submittedName>
</protein>
<dbReference type="RefSeq" id="WP_260904829.1">
    <property type="nucleotide sequence ID" value="NZ_JAOCZP010000005.1"/>
</dbReference>
<keyword evidence="2" id="KW-0560">Oxidoreductase</keyword>
<dbReference type="Pfam" id="PF02615">
    <property type="entry name" value="Ldh_2"/>
    <property type="match status" value="1"/>
</dbReference>
<organism evidence="3 4">
    <name type="scientific">Chelativorans salis</name>
    <dbReference type="NCBI Taxonomy" id="2978478"/>
    <lineage>
        <taxon>Bacteria</taxon>
        <taxon>Pseudomonadati</taxon>
        <taxon>Pseudomonadota</taxon>
        <taxon>Alphaproteobacteria</taxon>
        <taxon>Hyphomicrobiales</taxon>
        <taxon>Phyllobacteriaceae</taxon>
        <taxon>Chelativorans</taxon>
    </lineage>
</organism>
<name>A0ABT2LQ54_9HYPH</name>